<keyword evidence="1" id="KW-0812">Transmembrane</keyword>
<feature type="transmembrane region" description="Helical" evidence="1">
    <location>
        <begin position="40"/>
        <end position="66"/>
    </location>
</feature>
<evidence type="ECO:0000313" key="4">
    <source>
        <dbReference type="Proteomes" id="UP000250557"/>
    </source>
</evidence>
<dbReference type="EMBL" id="CP043451">
    <property type="protein sequence ID" value="QEM03074.1"/>
    <property type="molecule type" value="Genomic_DNA"/>
</dbReference>
<protein>
    <submittedName>
        <fullName evidence="2">Uncharacterized protein</fullName>
    </submittedName>
</protein>
<evidence type="ECO:0000313" key="5">
    <source>
        <dbReference type="Proteomes" id="UP000663940"/>
    </source>
</evidence>
<reference evidence="3 5" key="2">
    <citation type="submission" date="2021-03" db="EMBL/GenBank/DDBJ databases">
        <title>Mucilaginibacter strains isolated from gold and copper mining confer multi heavy-metal resistance.</title>
        <authorList>
            <person name="Li Y."/>
        </authorList>
    </citation>
    <scope>NUCLEOTIDE SEQUENCE [LARGE SCALE GENOMIC DNA]</scope>
    <source>
        <strain evidence="3 5">P2-4</strain>
    </source>
</reference>
<organism evidence="2 4">
    <name type="scientific">Mucilaginibacter rubeus</name>
    <dbReference type="NCBI Taxonomy" id="2027860"/>
    <lineage>
        <taxon>Bacteria</taxon>
        <taxon>Pseudomonadati</taxon>
        <taxon>Bacteroidota</taxon>
        <taxon>Sphingobacteriia</taxon>
        <taxon>Sphingobacteriales</taxon>
        <taxon>Sphingobacteriaceae</taxon>
        <taxon>Mucilaginibacter</taxon>
    </lineage>
</organism>
<gene>
    <name evidence="2" type="ORF">DIU31_005895</name>
    <name evidence="3" type="ORF">J3L21_21815</name>
</gene>
<reference evidence="2 4" key="1">
    <citation type="submission" date="2019-08" db="EMBL/GenBank/DDBJ databases">
        <title>Comparative genome analysis confer to the adaptation heavy metal polluted environment.</title>
        <authorList>
            <person name="Li Y."/>
        </authorList>
    </citation>
    <scope>NUCLEOTIDE SEQUENCE [LARGE SCALE GENOMIC DNA]</scope>
    <source>
        <strain evidence="2 4">P2</strain>
    </source>
</reference>
<accession>A0AAE6JCA9</accession>
<name>A0AAE6JCA9_9SPHI</name>
<keyword evidence="1" id="KW-0472">Membrane</keyword>
<keyword evidence="5" id="KW-1185">Reference proteome</keyword>
<dbReference type="Proteomes" id="UP000663940">
    <property type="component" value="Chromosome"/>
</dbReference>
<dbReference type="AlphaFoldDB" id="A0AAE6JCA9"/>
<dbReference type="EMBL" id="CP071880">
    <property type="protein sequence ID" value="QTE48174.1"/>
    <property type="molecule type" value="Genomic_DNA"/>
</dbReference>
<dbReference type="RefSeq" id="WP_112656764.1">
    <property type="nucleotide sequence ID" value="NZ_CP043451.1"/>
</dbReference>
<evidence type="ECO:0000313" key="2">
    <source>
        <dbReference type="EMBL" id="QEM03074.1"/>
    </source>
</evidence>
<evidence type="ECO:0000256" key="1">
    <source>
        <dbReference type="SAM" id="Phobius"/>
    </source>
</evidence>
<keyword evidence="1" id="KW-1133">Transmembrane helix</keyword>
<sequence length="241" mass="27288">MDDQRTYDILEKLLNEGYNEENREDELHLHKALRKTESIFLFRTICAALGTSGGLFAVPTLMAYALETGPKAVAANKAIKTIKKRIEKDSVSELKDFFLPAYWKPIWVASKAKFISYVACLTGLLYNEEFFEGEVIDELGEKLVKEMAIDLSPHQSFRELRLCLPEIDMEEDLTSVLVNFSNELMSESAIADAAISINSDSQLDENIANMQCDYLLTRLHLPVDDDQFRLMLKAAAILNQP</sequence>
<proteinExistence type="predicted"/>
<dbReference type="Proteomes" id="UP000250557">
    <property type="component" value="Chromosome"/>
</dbReference>
<evidence type="ECO:0000313" key="3">
    <source>
        <dbReference type="EMBL" id="QTE48174.1"/>
    </source>
</evidence>